<organism evidence="2 3">
    <name type="scientific">Streptacidiphilus cavernicola</name>
    <dbReference type="NCBI Taxonomy" id="3342716"/>
    <lineage>
        <taxon>Bacteria</taxon>
        <taxon>Bacillati</taxon>
        <taxon>Actinomycetota</taxon>
        <taxon>Actinomycetes</taxon>
        <taxon>Kitasatosporales</taxon>
        <taxon>Streptomycetaceae</taxon>
        <taxon>Streptacidiphilus</taxon>
    </lineage>
</organism>
<dbReference type="EMBL" id="JBHEZZ010000023">
    <property type="protein sequence ID" value="MFC1405756.1"/>
    <property type="molecule type" value="Genomic_DNA"/>
</dbReference>
<protein>
    <recommendedName>
        <fullName evidence="4">DUF4395 domain-containing protein</fullName>
    </recommendedName>
</protein>
<evidence type="ECO:0000313" key="2">
    <source>
        <dbReference type="EMBL" id="MFC1405756.1"/>
    </source>
</evidence>
<keyword evidence="3" id="KW-1185">Reference proteome</keyword>
<reference evidence="2 3" key="1">
    <citation type="submission" date="2024-09" db="EMBL/GenBank/DDBJ databases">
        <authorList>
            <person name="Lee S.D."/>
        </authorList>
    </citation>
    <scope>NUCLEOTIDE SEQUENCE [LARGE SCALE GENOMIC DNA]</scope>
    <source>
        <strain evidence="2 3">N1-5</strain>
    </source>
</reference>
<gene>
    <name evidence="2" type="ORF">ACEZDJ_31145</name>
</gene>
<evidence type="ECO:0000313" key="3">
    <source>
        <dbReference type="Proteomes" id="UP001592528"/>
    </source>
</evidence>
<sequence length="80" mass="8699">MKGRPVAAAAHHLITSPAVVVGLFCVAGFAAVARQWWIAALFGALSVALFVEIDRAERGGRLYYTGCPLCARTLRKENRR</sequence>
<name>A0ABV6UWM3_9ACTN</name>
<accession>A0ABV6UWM3</accession>
<keyword evidence="1" id="KW-0812">Transmembrane</keyword>
<proteinExistence type="predicted"/>
<dbReference type="Proteomes" id="UP001592528">
    <property type="component" value="Unassembled WGS sequence"/>
</dbReference>
<evidence type="ECO:0008006" key="4">
    <source>
        <dbReference type="Google" id="ProtNLM"/>
    </source>
</evidence>
<feature type="transmembrane region" description="Helical" evidence="1">
    <location>
        <begin position="12"/>
        <end position="30"/>
    </location>
</feature>
<keyword evidence="1" id="KW-0472">Membrane</keyword>
<dbReference type="RefSeq" id="WP_030263541.1">
    <property type="nucleotide sequence ID" value="NZ_JBHEZZ010000023.1"/>
</dbReference>
<evidence type="ECO:0000256" key="1">
    <source>
        <dbReference type="SAM" id="Phobius"/>
    </source>
</evidence>
<feature type="transmembrane region" description="Helical" evidence="1">
    <location>
        <begin position="36"/>
        <end position="53"/>
    </location>
</feature>
<keyword evidence="1" id="KW-1133">Transmembrane helix</keyword>
<comment type="caution">
    <text evidence="2">The sequence shown here is derived from an EMBL/GenBank/DDBJ whole genome shotgun (WGS) entry which is preliminary data.</text>
</comment>